<evidence type="ECO:0000313" key="6">
    <source>
        <dbReference type="Proteomes" id="UP001209878"/>
    </source>
</evidence>
<protein>
    <recommendedName>
        <fullName evidence="4">Opioid growth factor receptor (OGFr) conserved domain-containing protein</fullName>
    </recommendedName>
</protein>
<dbReference type="GO" id="GO:0016020">
    <property type="term" value="C:membrane"/>
    <property type="evidence" value="ECO:0007669"/>
    <property type="project" value="InterPro"/>
</dbReference>
<keyword evidence="3" id="KW-1133">Transmembrane helix</keyword>
<feature type="transmembrane region" description="Helical" evidence="3">
    <location>
        <begin position="34"/>
        <end position="55"/>
    </location>
</feature>
<feature type="region of interest" description="Disordered" evidence="2">
    <location>
        <begin position="67"/>
        <end position="100"/>
    </location>
</feature>
<dbReference type="GO" id="GO:0140625">
    <property type="term" value="F:opioid growth factor receptor activity"/>
    <property type="evidence" value="ECO:0007669"/>
    <property type="project" value="InterPro"/>
</dbReference>
<evidence type="ECO:0000259" key="4">
    <source>
        <dbReference type="Pfam" id="PF04664"/>
    </source>
</evidence>
<keyword evidence="6" id="KW-1185">Reference proteome</keyword>
<comment type="similarity">
    <text evidence="1">Belongs to the opioid growth factor receptor family.</text>
</comment>
<dbReference type="InterPro" id="IPR006757">
    <property type="entry name" value="OGF_rcpt"/>
</dbReference>
<feature type="domain" description="Opioid growth factor receptor (OGFr) conserved" evidence="4">
    <location>
        <begin position="134"/>
        <end position="327"/>
    </location>
</feature>
<gene>
    <name evidence="5" type="ORF">NP493_1285g00048</name>
</gene>
<keyword evidence="3" id="KW-0812">Transmembrane</keyword>
<dbReference type="InterPro" id="IPR039574">
    <property type="entry name" value="OGFr"/>
</dbReference>
<dbReference type="AlphaFoldDB" id="A0AAD9K9I1"/>
<dbReference type="Proteomes" id="UP001209878">
    <property type="component" value="Unassembled WGS sequence"/>
</dbReference>
<evidence type="ECO:0000256" key="3">
    <source>
        <dbReference type="SAM" id="Phobius"/>
    </source>
</evidence>
<sequence>MEEATTSLLHLVKVTRHLHLPSLVACGRVLRGEAAVIVGITAVVYGIGSVIIRIVRNARRPAYVTPEPEVDDERRQNVPTMSWKRKSAIPRHSSGDKSKTIHVLRPKSSPKWITTEMDEYQNGYPTKEDDPKLNDNLRFYKNEIPFKPRGVLISEVHRDWWGDYRLLERHRSYIQWLFPVCRLFPVREPSRNKWAQELQPHEAEAISGSLAASARVLKSYEMMLDFYGMRLVDESTGAIERAENWPERFTHLNSSYHNYLRITRMLKCLGELGYERLKGPFLEFVLNEAIETGTLSGCLDSCMHFWLGALRSANERKRMIRLAENLMNIHKKRDVCCVIGPAVSAMPCCLSDCAGTIK</sequence>
<keyword evidence="3" id="KW-0472">Membrane</keyword>
<dbReference type="Pfam" id="PF04664">
    <property type="entry name" value="OGFr_N"/>
    <property type="match status" value="1"/>
</dbReference>
<dbReference type="EMBL" id="JAODUO010001285">
    <property type="protein sequence ID" value="KAK2167236.1"/>
    <property type="molecule type" value="Genomic_DNA"/>
</dbReference>
<evidence type="ECO:0000256" key="2">
    <source>
        <dbReference type="SAM" id="MobiDB-lite"/>
    </source>
</evidence>
<accession>A0AAD9K9I1</accession>
<reference evidence="5" key="1">
    <citation type="journal article" date="2023" name="Mol. Biol. Evol.">
        <title>Third-Generation Sequencing Reveals the Adaptive Role of the Epigenome in Three Deep-Sea Polychaetes.</title>
        <authorList>
            <person name="Perez M."/>
            <person name="Aroh O."/>
            <person name="Sun Y."/>
            <person name="Lan Y."/>
            <person name="Juniper S.K."/>
            <person name="Young C.R."/>
            <person name="Angers B."/>
            <person name="Qian P.Y."/>
        </authorList>
    </citation>
    <scope>NUCLEOTIDE SEQUENCE</scope>
    <source>
        <strain evidence="5">R07B-5</strain>
    </source>
</reference>
<dbReference type="PANTHER" id="PTHR14015:SF2">
    <property type="entry name" value="OPIOID GROWTH FACTOR RECEPTOR (OGFR) CONSERVED DOMAIN-CONTAINING PROTEIN"/>
    <property type="match status" value="1"/>
</dbReference>
<dbReference type="PANTHER" id="PTHR14015">
    <property type="entry name" value="OPIOID GROWTH FACTOR RECEPTOR OGFR ZETA-TYPE OPIOID RECEPTOR"/>
    <property type="match status" value="1"/>
</dbReference>
<name>A0AAD9K9I1_RIDPI</name>
<organism evidence="5 6">
    <name type="scientific">Ridgeia piscesae</name>
    <name type="common">Tubeworm</name>
    <dbReference type="NCBI Taxonomy" id="27915"/>
    <lineage>
        <taxon>Eukaryota</taxon>
        <taxon>Metazoa</taxon>
        <taxon>Spiralia</taxon>
        <taxon>Lophotrochozoa</taxon>
        <taxon>Annelida</taxon>
        <taxon>Polychaeta</taxon>
        <taxon>Sedentaria</taxon>
        <taxon>Canalipalpata</taxon>
        <taxon>Sabellida</taxon>
        <taxon>Siboglinidae</taxon>
        <taxon>Ridgeia</taxon>
    </lineage>
</organism>
<evidence type="ECO:0000256" key="1">
    <source>
        <dbReference type="ARBA" id="ARBA00010365"/>
    </source>
</evidence>
<comment type="caution">
    <text evidence="5">The sequence shown here is derived from an EMBL/GenBank/DDBJ whole genome shotgun (WGS) entry which is preliminary data.</text>
</comment>
<evidence type="ECO:0000313" key="5">
    <source>
        <dbReference type="EMBL" id="KAK2167236.1"/>
    </source>
</evidence>
<proteinExistence type="inferred from homology"/>